<accession>A0A1G9RMA7</accession>
<name>A0A1G9RMA7_9PROT</name>
<evidence type="ECO:0000313" key="2">
    <source>
        <dbReference type="Proteomes" id="UP000199759"/>
    </source>
</evidence>
<reference evidence="1 2" key="1">
    <citation type="submission" date="2016-10" db="EMBL/GenBank/DDBJ databases">
        <authorList>
            <person name="de Groot N.N."/>
        </authorList>
    </citation>
    <scope>NUCLEOTIDE SEQUENCE [LARGE SCALE GENOMIC DNA]</scope>
    <source>
        <strain evidence="1 2">DSM 16077</strain>
    </source>
</reference>
<keyword evidence="2" id="KW-1185">Reference proteome</keyword>
<protein>
    <submittedName>
        <fullName evidence="1">Uncharacterized protein</fullName>
    </submittedName>
</protein>
<dbReference type="Proteomes" id="UP000199759">
    <property type="component" value="Unassembled WGS sequence"/>
</dbReference>
<proteinExistence type="predicted"/>
<evidence type="ECO:0000313" key="1">
    <source>
        <dbReference type="EMBL" id="SDM24388.1"/>
    </source>
</evidence>
<sequence>MISCYAYRVAHTEPDMLAVAFRLNTGPQTLLAEPASAPLVEAAAAAAVAKKVEVRFWDIDQAMDSDEKTREAAISGTRKLLLASNYDVDAWQTWVDRHARQGLRAR</sequence>
<dbReference type="AlphaFoldDB" id="A0A1G9RMA7"/>
<gene>
    <name evidence="1" type="ORF">SAMN04488568_10780</name>
</gene>
<organism evidence="1 2">
    <name type="scientific">Maricaulis salignorans</name>
    <dbReference type="NCBI Taxonomy" id="144026"/>
    <lineage>
        <taxon>Bacteria</taxon>
        <taxon>Pseudomonadati</taxon>
        <taxon>Pseudomonadota</taxon>
        <taxon>Alphaproteobacteria</taxon>
        <taxon>Maricaulales</taxon>
        <taxon>Maricaulaceae</taxon>
        <taxon>Maricaulis</taxon>
    </lineage>
</organism>
<dbReference type="EMBL" id="FNHG01000007">
    <property type="protein sequence ID" value="SDM24388.1"/>
    <property type="molecule type" value="Genomic_DNA"/>
</dbReference>